<dbReference type="SUPFAM" id="SSF54637">
    <property type="entry name" value="Thioesterase/thiol ester dehydrase-isomerase"/>
    <property type="match status" value="1"/>
</dbReference>
<dbReference type="CDD" id="cd03443">
    <property type="entry name" value="PaaI_thioesterase"/>
    <property type="match status" value="1"/>
</dbReference>
<dbReference type="RefSeq" id="WP_119454191.1">
    <property type="nucleotide sequence ID" value="NZ_QWGA01000007.1"/>
</dbReference>
<sequence>MVTGEVCESGEFKGWSTWPDEPFEFETAGPFYFRVDEQGPVAAFRAERKHMNKGGVVHGGCLMAFADFSLFAIAHEQLEGEYGVTVAFTSEFLSGPAEGAYIEARGEVLRSGRNLTFVRGLITGDGKACLNFSGTIMRRPLKST</sequence>
<proteinExistence type="predicted"/>
<keyword evidence="3" id="KW-1185">Reference proteome</keyword>
<dbReference type="OrthoDB" id="3477511at2"/>
<dbReference type="InterPro" id="IPR029069">
    <property type="entry name" value="HotDog_dom_sf"/>
</dbReference>
<feature type="domain" description="Thioesterase" evidence="1">
    <location>
        <begin position="54"/>
        <end position="123"/>
    </location>
</feature>
<dbReference type="EMBL" id="QWGA01000007">
    <property type="protein sequence ID" value="RIJ28769.1"/>
    <property type="molecule type" value="Genomic_DNA"/>
</dbReference>
<dbReference type="AlphaFoldDB" id="A0A399RGF9"/>
<dbReference type="InterPro" id="IPR006683">
    <property type="entry name" value="Thioestr_dom"/>
</dbReference>
<protein>
    <submittedName>
        <fullName evidence="2">PaaI family thioesterase</fullName>
    </submittedName>
</protein>
<accession>A0A399RGF9</accession>
<comment type="caution">
    <text evidence="2">The sequence shown here is derived from an EMBL/GenBank/DDBJ whole genome shotgun (WGS) entry which is preliminary data.</text>
</comment>
<evidence type="ECO:0000313" key="3">
    <source>
        <dbReference type="Proteomes" id="UP000265845"/>
    </source>
</evidence>
<evidence type="ECO:0000259" key="1">
    <source>
        <dbReference type="Pfam" id="PF03061"/>
    </source>
</evidence>
<dbReference type="Proteomes" id="UP000265845">
    <property type="component" value="Unassembled WGS sequence"/>
</dbReference>
<dbReference type="Pfam" id="PF03061">
    <property type="entry name" value="4HBT"/>
    <property type="match status" value="1"/>
</dbReference>
<evidence type="ECO:0000313" key="2">
    <source>
        <dbReference type="EMBL" id="RIJ28769.1"/>
    </source>
</evidence>
<dbReference type="Gene3D" id="3.10.129.10">
    <property type="entry name" value="Hotdog Thioesterase"/>
    <property type="match status" value="1"/>
</dbReference>
<organism evidence="2 3">
    <name type="scientific">Henriciella algicola</name>
    <dbReference type="NCBI Taxonomy" id="1608422"/>
    <lineage>
        <taxon>Bacteria</taxon>
        <taxon>Pseudomonadati</taxon>
        <taxon>Pseudomonadota</taxon>
        <taxon>Alphaproteobacteria</taxon>
        <taxon>Hyphomonadales</taxon>
        <taxon>Hyphomonadaceae</taxon>
        <taxon>Henriciella</taxon>
    </lineage>
</organism>
<name>A0A399RGF9_9PROT</name>
<gene>
    <name evidence="2" type="ORF">D1222_10330</name>
</gene>
<reference evidence="2 3" key="1">
    <citation type="submission" date="2018-08" db="EMBL/GenBank/DDBJ databases">
        <title>Henriciella mobilis sp. nov., isolated from seawater.</title>
        <authorList>
            <person name="Cheng H."/>
            <person name="Wu Y.-H."/>
            <person name="Xu X.-W."/>
            <person name="Guo L.-L."/>
        </authorList>
    </citation>
    <scope>NUCLEOTIDE SEQUENCE [LARGE SCALE GENOMIC DNA]</scope>
    <source>
        <strain evidence="2 3">CCUG67844</strain>
    </source>
</reference>
<dbReference type="GO" id="GO:0016790">
    <property type="term" value="F:thiolester hydrolase activity"/>
    <property type="evidence" value="ECO:0007669"/>
    <property type="project" value="UniProtKB-ARBA"/>
</dbReference>